<dbReference type="Pfam" id="PF00672">
    <property type="entry name" value="HAMP"/>
    <property type="match status" value="1"/>
</dbReference>
<keyword evidence="2" id="KW-1003">Cell membrane</keyword>
<dbReference type="GO" id="GO:0006935">
    <property type="term" value="P:chemotaxis"/>
    <property type="evidence" value="ECO:0007669"/>
    <property type="project" value="UniProtKB-KW"/>
</dbReference>
<evidence type="ECO:0000259" key="13">
    <source>
        <dbReference type="PROSITE" id="PS50885"/>
    </source>
</evidence>
<feature type="coiled-coil region" evidence="10">
    <location>
        <begin position="443"/>
        <end position="470"/>
    </location>
</feature>
<keyword evidence="10" id="KW-0175">Coiled coil</keyword>
<dbReference type="Gene3D" id="1.10.8.500">
    <property type="entry name" value="HAMP domain in histidine kinase"/>
    <property type="match status" value="1"/>
</dbReference>
<keyword evidence="4 11" id="KW-0812">Transmembrane</keyword>
<feature type="domain" description="HAMP" evidence="13">
    <location>
        <begin position="301"/>
        <end position="353"/>
    </location>
</feature>
<comment type="similarity">
    <text evidence="8">Belongs to the methyl-accepting chemotaxis (MCP) protein family.</text>
</comment>
<dbReference type="PROSITE" id="PS50111">
    <property type="entry name" value="CHEMOTAXIS_TRANSDUC_2"/>
    <property type="match status" value="1"/>
</dbReference>
<evidence type="ECO:0000256" key="9">
    <source>
        <dbReference type="PROSITE-ProRule" id="PRU00284"/>
    </source>
</evidence>
<keyword evidence="6 11" id="KW-0472">Membrane</keyword>
<dbReference type="CDD" id="cd11386">
    <property type="entry name" value="MCP_signal"/>
    <property type="match status" value="1"/>
</dbReference>
<dbReference type="InterPro" id="IPR033479">
    <property type="entry name" value="dCache_1"/>
</dbReference>
<dbReference type="PROSITE" id="PS50885">
    <property type="entry name" value="HAMP"/>
    <property type="match status" value="1"/>
</dbReference>
<dbReference type="Pfam" id="PF00015">
    <property type="entry name" value="MCPsignal"/>
    <property type="match status" value="1"/>
</dbReference>
<evidence type="ECO:0000313" key="14">
    <source>
        <dbReference type="EMBL" id="PWJ89317.1"/>
    </source>
</evidence>
<dbReference type="Pfam" id="PF02743">
    <property type="entry name" value="dCache_1"/>
    <property type="match status" value="1"/>
</dbReference>
<organism evidence="14 15">
    <name type="scientific">Oceanotoga teriensis</name>
    <dbReference type="NCBI Taxonomy" id="515440"/>
    <lineage>
        <taxon>Bacteria</taxon>
        <taxon>Thermotogati</taxon>
        <taxon>Thermotogota</taxon>
        <taxon>Thermotogae</taxon>
        <taxon>Petrotogales</taxon>
        <taxon>Petrotogaceae</taxon>
        <taxon>Oceanotoga</taxon>
    </lineage>
</organism>
<dbReference type="Gene3D" id="1.10.287.950">
    <property type="entry name" value="Methyl-accepting chemotaxis protein"/>
    <property type="match status" value="1"/>
</dbReference>
<reference evidence="14 15" key="1">
    <citation type="submission" date="2018-05" db="EMBL/GenBank/DDBJ databases">
        <title>Genomic Encyclopedia of Type Strains, Phase IV (KMG-IV): sequencing the most valuable type-strain genomes for metagenomic binning, comparative biology and taxonomic classification.</title>
        <authorList>
            <person name="Goeker M."/>
        </authorList>
    </citation>
    <scope>NUCLEOTIDE SEQUENCE [LARGE SCALE GENOMIC DNA]</scope>
    <source>
        <strain evidence="14 15">DSM 24906</strain>
    </source>
</reference>
<feature type="domain" description="Methyl-accepting transducer" evidence="12">
    <location>
        <begin position="372"/>
        <end position="608"/>
    </location>
</feature>
<evidence type="ECO:0000256" key="6">
    <source>
        <dbReference type="ARBA" id="ARBA00023136"/>
    </source>
</evidence>
<keyword evidence="7 9" id="KW-0807">Transducer</keyword>
<keyword evidence="3" id="KW-0145">Chemotaxis</keyword>
<evidence type="ECO:0000256" key="3">
    <source>
        <dbReference type="ARBA" id="ARBA00022500"/>
    </source>
</evidence>
<dbReference type="InterPro" id="IPR004089">
    <property type="entry name" value="MCPsignal_dom"/>
</dbReference>
<name>A0AA45C5N2_9BACT</name>
<dbReference type="CDD" id="cd18773">
    <property type="entry name" value="PDC1_HK_sensor"/>
    <property type="match status" value="1"/>
</dbReference>
<dbReference type="InterPro" id="IPR003660">
    <property type="entry name" value="HAMP_dom"/>
</dbReference>
<dbReference type="CDD" id="cd12912">
    <property type="entry name" value="PDC2_MCP_like"/>
    <property type="match status" value="1"/>
</dbReference>
<dbReference type="CDD" id="cd06225">
    <property type="entry name" value="HAMP"/>
    <property type="match status" value="1"/>
</dbReference>
<dbReference type="Gene3D" id="3.30.450.20">
    <property type="entry name" value="PAS domain"/>
    <property type="match status" value="2"/>
</dbReference>
<dbReference type="RefSeq" id="WP_109605526.1">
    <property type="nucleotide sequence ID" value="NZ_QGGI01000015.1"/>
</dbReference>
<evidence type="ECO:0000256" key="10">
    <source>
        <dbReference type="SAM" id="Coils"/>
    </source>
</evidence>
<evidence type="ECO:0000313" key="15">
    <source>
        <dbReference type="Proteomes" id="UP000245921"/>
    </source>
</evidence>
<dbReference type="SUPFAM" id="SSF103190">
    <property type="entry name" value="Sensory domain-like"/>
    <property type="match status" value="1"/>
</dbReference>
<dbReference type="PANTHER" id="PTHR32089:SF112">
    <property type="entry name" value="LYSOZYME-LIKE PROTEIN-RELATED"/>
    <property type="match status" value="1"/>
</dbReference>
<feature type="transmembrane region" description="Helical" evidence="11">
    <location>
        <begin position="277"/>
        <end position="297"/>
    </location>
</feature>
<dbReference type="InterPro" id="IPR029151">
    <property type="entry name" value="Sensor-like_sf"/>
</dbReference>
<evidence type="ECO:0000259" key="12">
    <source>
        <dbReference type="PROSITE" id="PS50111"/>
    </source>
</evidence>
<evidence type="ECO:0000256" key="7">
    <source>
        <dbReference type="ARBA" id="ARBA00023224"/>
    </source>
</evidence>
<dbReference type="GO" id="GO:0007165">
    <property type="term" value="P:signal transduction"/>
    <property type="evidence" value="ECO:0007669"/>
    <property type="project" value="UniProtKB-KW"/>
</dbReference>
<comment type="caution">
    <text evidence="14">The sequence shown here is derived from an EMBL/GenBank/DDBJ whole genome shotgun (WGS) entry which is preliminary data.</text>
</comment>
<evidence type="ECO:0000256" key="11">
    <source>
        <dbReference type="SAM" id="Phobius"/>
    </source>
</evidence>
<gene>
    <name evidence="14" type="ORF">C7380_11543</name>
</gene>
<keyword evidence="15" id="KW-1185">Reference proteome</keyword>
<feature type="transmembrane region" description="Helical" evidence="11">
    <location>
        <begin position="7"/>
        <end position="30"/>
    </location>
</feature>
<evidence type="ECO:0000256" key="2">
    <source>
        <dbReference type="ARBA" id="ARBA00022475"/>
    </source>
</evidence>
<dbReference type="PANTHER" id="PTHR32089">
    <property type="entry name" value="METHYL-ACCEPTING CHEMOTAXIS PROTEIN MCPB"/>
    <property type="match status" value="1"/>
</dbReference>
<protein>
    <submittedName>
        <fullName evidence="14">Methyl-accepting chemotaxis sensory transducer with Cache sensor</fullName>
    </submittedName>
</protein>
<keyword evidence="5 11" id="KW-1133">Transmembrane helix</keyword>
<sequence length="658" mass="72616">MSIKIKNILSISIGILILFILILFSNISFYNSKRENVETLLTSTNQLIKSNFENFFENTSESLTFFANDANVKGALSKTDEENAWMLKIFDNIVKNHTNILNAYIGLEDKRFYIKPDQKMPDGYDPTIRPWYINSLKNKGTVQISEPYEDASSKQILISLSLDVTDQSGNFIGVIAFDLRMDKLAKALTEYKKFNSQYSYLLNERGITLLHADRTKIGGDISDNDLFKKATEPMGFIEYEYEGDKKIVFYEKSDVKDWIYYTVVDSKEVMQDPTSSLIINLSITVITTIAIIVFILFTSNKFITKPLHILSEKISKFGKGDLNTVFDYKTKDEIGKISNVLEEMKSNLTKIVSTILESGEQTNKSAEDLSALAVEFSTTSQELAEKVSSIRDGASNVSANVEEVSSGVEEVASSATLISQAAQELNDSASKSELSANEGSKTIDKIKEIIKEAVSESKNTEKNVNKLSSNAENVGSIVETINSITEQTNLLALNAAIEAARAGEAGKGFAVVADEIRKLAEESRKATEKIGDILNDIKNGTIDVDNSTKNVVNVIENISTSMIDLSSKFEIIQTSVEEMNSGIQNLTASSQEQSASAEEMSSAMVNVTKLIEEISDQITEASEGINNQSDGSNNVSASAQELSALSEQLLEQIKFFKL</sequence>
<dbReference type="SMART" id="SM00304">
    <property type="entry name" value="HAMP"/>
    <property type="match status" value="1"/>
</dbReference>
<evidence type="ECO:0000256" key="8">
    <source>
        <dbReference type="ARBA" id="ARBA00029447"/>
    </source>
</evidence>
<evidence type="ECO:0000256" key="4">
    <source>
        <dbReference type="ARBA" id="ARBA00022692"/>
    </source>
</evidence>
<evidence type="ECO:0000256" key="1">
    <source>
        <dbReference type="ARBA" id="ARBA00004651"/>
    </source>
</evidence>
<dbReference type="SUPFAM" id="SSF58104">
    <property type="entry name" value="Methyl-accepting chemotaxis protein (MCP) signaling domain"/>
    <property type="match status" value="1"/>
</dbReference>
<proteinExistence type="inferred from homology"/>
<dbReference type="Proteomes" id="UP000245921">
    <property type="component" value="Unassembled WGS sequence"/>
</dbReference>
<dbReference type="EMBL" id="QGGI01000015">
    <property type="protein sequence ID" value="PWJ89317.1"/>
    <property type="molecule type" value="Genomic_DNA"/>
</dbReference>
<accession>A0AA45C5N2</accession>
<dbReference type="GO" id="GO:0005886">
    <property type="term" value="C:plasma membrane"/>
    <property type="evidence" value="ECO:0007669"/>
    <property type="project" value="UniProtKB-SubCell"/>
</dbReference>
<evidence type="ECO:0000256" key="5">
    <source>
        <dbReference type="ARBA" id="ARBA00022989"/>
    </source>
</evidence>
<dbReference type="AlphaFoldDB" id="A0AA45C5N2"/>
<comment type="subcellular location">
    <subcellularLocation>
        <location evidence="1">Cell membrane</location>
        <topology evidence="1">Multi-pass membrane protein</topology>
    </subcellularLocation>
</comment>
<dbReference type="SMART" id="SM00283">
    <property type="entry name" value="MA"/>
    <property type="match status" value="1"/>
</dbReference>